<dbReference type="Pfam" id="PF10604">
    <property type="entry name" value="Polyketide_cyc2"/>
    <property type="match status" value="1"/>
</dbReference>
<gene>
    <name evidence="1" type="ORF">SAMN04489718_1635</name>
</gene>
<dbReference type="PANTHER" id="PTHR39332:SF7">
    <property type="entry name" value="SRPBCC FAMILY PROTEIN"/>
    <property type="match status" value="1"/>
</dbReference>
<dbReference type="OrthoDB" id="6024794at2"/>
<evidence type="ECO:0000313" key="2">
    <source>
        <dbReference type="Proteomes" id="UP000199301"/>
    </source>
</evidence>
<dbReference type="Gene3D" id="3.30.530.20">
    <property type="match status" value="1"/>
</dbReference>
<dbReference type="RefSeq" id="WP_092522152.1">
    <property type="nucleotide sequence ID" value="NZ_FNKO01000001.1"/>
</dbReference>
<dbReference type="InterPro" id="IPR019587">
    <property type="entry name" value="Polyketide_cyclase/dehydratase"/>
</dbReference>
<keyword evidence="2" id="KW-1185">Reference proteome</keyword>
<name>A0A1H1ALJ8_9ACTN</name>
<protein>
    <submittedName>
        <fullName evidence="1">Polyketide cyclase / dehydrase and lipid transport</fullName>
    </submittedName>
</protein>
<proteinExistence type="predicted"/>
<reference evidence="2" key="1">
    <citation type="submission" date="2016-10" db="EMBL/GenBank/DDBJ databases">
        <authorList>
            <person name="Varghese N."/>
            <person name="Submissions S."/>
        </authorList>
    </citation>
    <scope>NUCLEOTIDE SEQUENCE [LARGE SCALE GENOMIC DNA]</scope>
    <source>
        <strain evidence="2">DSM 45459</strain>
    </source>
</reference>
<dbReference type="STRING" id="995062.SAMN04489718_1635"/>
<dbReference type="InterPro" id="IPR023393">
    <property type="entry name" value="START-like_dom_sf"/>
</dbReference>
<dbReference type="CDD" id="cd07821">
    <property type="entry name" value="PYR_PYL_RCAR_like"/>
    <property type="match status" value="1"/>
</dbReference>
<evidence type="ECO:0000313" key="1">
    <source>
        <dbReference type="EMBL" id="SDQ40494.1"/>
    </source>
</evidence>
<dbReference type="Proteomes" id="UP000199301">
    <property type="component" value="Unassembled WGS sequence"/>
</dbReference>
<dbReference type="AlphaFoldDB" id="A0A1H1ALJ8"/>
<sequence length="145" mass="16114">MAESYASAVIPAPVDRVWQWFGDFAGLAEWHPAVTALELEGGSPTEVGVVRRLWLGDGARVRERLTAFDSVGRSYCYEMLEGPFQVRSYRAIVRLAPVTATGATFAEWSARYDTEAEQEAELDRIFVTEVFAPGLAGLARFYTDE</sequence>
<dbReference type="SUPFAM" id="SSF55961">
    <property type="entry name" value="Bet v1-like"/>
    <property type="match status" value="1"/>
</dbReference>
<organism evidence="1 2">
    <name type="scientific">Actinopolyspora saharensis</name>
    <dbReference type="NCBI Taxonomy" id="995062"/>
    <lineage>
        <taxon>Bacteria</taxon>
        <taxon>Bacillati</taxon>
        <taxon>Actinomycetota</taxon>
        <taxon>Actinomycetes</taxon>
        <taxon>Actinopolysporales</taxon>
        <taxon>Actinopolysporaceae</taxon>
        <taxon>Actinopolyspora</taxon>
    </lineage>
</organism>
<accession>A0A1H1ALJ8</accession>
<dbReference type="EMBL" id="FNKO01000001">
    <property type="protein sequence ID" value="SDQ40494.1"/>
    <property type="molecule type" value="Genomic_DNA"/>
</dbReference>
<dbReference type="PANTHER" id="PTHR39332">
    <property type="entry name" value="BLL4707 PROTEIN"/>
    <property type="match status" value="1"/>
</dbReference>